<evidence type="ECO:0000256" key="5">
    <source>
        <dbReference type="ARBA" id="ARBA00022691"/>
    </source>
</evidence>
<dbReference type="Pfam" id="PF01555">
    <property type="entry name" value="N6_N4_Mtase"/>
    <property type="match status" value="1"/>
</dbReference>
<dbReference type="GO" id="GO:0015667">
    <property type="term" value="F:site-specific DNA-methyltransferase (cytosine-N4-specific) activity"/>
    <property type="evidence" value="ECO:0007669"/>
    <property type="project" value="UniProtKB-EC"/>
</dbReference>
<dbReference type="GO" id="GO:0003677">
    <property type="term" value="F:DNA binding"/>
    <property type="evidence" value="ECO:0007669"/>
    <property type="project" value="UniProtKB-KW"/>
</dbReference>
<evidence type="ECO:0000256" key="6">
    <source>
        <dbReference type="ARBA" id="ARBA00022747"/>
    </source>
</evidence>
<dbReference type="PRINTS" id="PR00508">
    <property type="entry name" value="S21N4MTFRASE"/>
</dbReference>
<dbReference type="Gene3D" id="3.40.50.150">
    <property type="entry name" value="Vaccinia Virus protein VP39"/>
    <property type="match status" value="1"/>
</dbReference>
<gene>
    <name evidence="10" type="ORF">HMPREF0402_04130</name>
</gene>
<evidence type="ECO:0000256" key="2">
    <source>
        <dbReference type="ARBA" id="ARBA00012185"/>
    </source>
</evidence>
<evidence type="ECO:0000256" key="4">
    <source>
        <dbReference type="ARBA" id="ARBA00022679"/>
    </source>
</evidence>
<feature type="domain" description="DNA methylase N-4/N-6" evidence="9">
    <location>
        <begin position="648"/>
        <end position="875"/>
    </location>
</feature>
<dbReference type="RefSeq" id="WP_016361733.1">
    <property type="nucleotide sequence ID" value="NZ_KE161007.1"/>
</dbReference>
<evidence type="ECO:0000256" key="3">
    <source>
        <dbReference type="ARBA" id="ARBA00022603"/>
    </source>
</evidence>
<evidence type="ECO:0000259" key="9">
    <source>
        <dbReference type="Pfam" id="PF01555"/>
    </source>
</evidence>
<proteinExistence type="inferred from homology"/>
<dbReference type="EC" id="2.1.1.113" evidence="2"/>
<evidence type="ECO:0000313" key="10">
    <source>
        <dbReference type="EMBL" id="EPC09133.1"/>
    </source>
</evidence>
<dbReference type="GO" id="GO:0009307">
    <property type="term" value="P:DNA restriction-modification system"/>
    <property type="evidence" value="ECO:0007669"/>
    <property type="project" value="UniProtKB-KW"/>
</dbReference>
<name>S2LQ34_9FUSO</name>
<organism evidence="10 11">
    <name type="scientific">Fusobacterium ulcerans 12-1B</name>
    <dbReference type="NCBI Taxonomy" id="457404"/>
    <lineage>
        <taxon>Bacteria</taxon>
        <taxon>Fusobacteriati</taxon>
        <taxon>Fusobacteriota</taxon>
        <taxon>Fusobacteriia</taxon>
        <taxon>Fusobacteriales</taxon>
        <taxon>Fusobacteriaceae</taxon>
        <taxon>Fusobacterium</taxon>
    </lineage>
</organism>
<protein>
    <recommendedName>
        <fullName evidence="2">site-specific DNA-methyltransferase (cytosine-N(4)-specific)</fullName>
        <ecNumber evidence="2">2.1.1.113</ecNumber>
    </recommendedName>
</protein>
<dbReference type="PATRIC" id="fig|457404.5.peg.966"/>
<evidence type="ECO:0000256" key="7">
    <source>
        <dbReference type="ARBA" id="ARBA00023125"/>
    </source>
</evidence>
<dbReference type="Proteomes" id="UP000003233">
    <property type="component" value="Unassembled WGS sequence"/>
</dbReference>
<keyword evidence="3" id="KW-0489">Methyltransferase</keyword>
<evidence type="ECO:0000256" key="1">
    <source>
        <dbReference type="ARBA" id="ARBA00010203"/>
    </source>
</evidence>
<evidence type="ECO:0000256" key="8">
    <source>
        <dbReference type="ARBA" id="ARBA00049120"/>
    </source>
</evidence>
<dbReference type="InterPro" id="IPR017985">
    <property type="entry name" value="MeTrfase_CN4_CS"/>
</dbReference>
<keyword evidence="7" id="KW-0238">DNA-binding</keyword>
<dbReference type="InterPro" id="IPR002941">
    <property type="entry name" value="DNA_methylase_N4/N6"/>
</dbReference>
<accession>S2LQ34</accession>
<dbReference type="PROSITE" id="PS00093">
    <property type="entry name" value="N4_MTASE"/>
    <property type="match status" value="1"/>
</dbReference>
<keyword evidence="11" id="KW-1185">Reference proteome</keyword>
<comment type="catalytic activity">
    <reaction evidence="8">
        <text>a 2'-deoxycytidine in DNA + S-adenosyl-L-methionine = an N(4)-methyl-2'-deoxycytidine in DNA + S-adenosyl-L-homocysteine + H(+)</text>
        <dbReference type="Rhea" id="RHEA:16857"/>
        <dbReference type="Rhea" id="RHEA-COMP:11369"/>
        <dbReference type="Rhea" id="RHEA-COMP:13674"/>
        <dbReference type="ChEBI" id="CHEBI:15378"/>
        <dbReference type="ChEBI" id="CHEBI:57856"/>
        <dbReference type="ChEBI" id="CHEBI:59789"/>
        <dbReference type="ChEBI" id="CHEBI:85452"/>
        <dbReference type="ChEBI" id="CHEBI:137933"/>
        <dbReference type="EC" id="2.1.1.113"/>
    </reaction>
</comment>
<dbReference type="SUPFAM" id="SSF53335">
    <property type="entry name" value="S-adenosyl-L-methionine-dependent methyltransferases"/>
    <property type="match status" value="1"/>
</dbReference>
<dbReference type="EMBL" id="AGWJ02000006">
    <property type="protein sequence ID" value="EPC09133.1"/>
    <property type="molecule type" value="Genomic_DNA"/>
</dbReference>
<dbReference type="HOGENOM" id="CLU_324107_0_0_0"/>
<reference evidence="10 11" key="1">
    <citation type="submission" date="2012-07" db="EMBL/GenBank/DDBJ databases">
        <title>The Genome Sequence of Fusobacterium ulcerans 12_1B.</title>
        <authorList>
            <consortium name="The Broad Institute Genome Sequencing Platform"/>
            <person name="Earl A."/>
            <person name="Ward D."/>
            <person name="Feldgarden M."/>
            <person name="Gevers D."/>
            <person name="Strauss J."/>
            <person name="Ambrose C.E."/>
            <person name="Allen-Vercoe E."/>
            <person name="Walker B."/>
            <person name="Young S.K."/>
            <person name="Zeng Q."/>
            <person name="Gargeya S."/>
            <person name="Fitzgerald M."/>
            <person name="Haas B."/>
            <person name="Abouelleil A."/>
            <person name="Alvarado L."/>
            <person name="Arachchi H.M."/>
            <person name="Berlin A.M."/>
            <person name="Chapman S.B."/>
            <person name="Goldberg J."/>
            <person name="Griggs A."/>
            <person name="Gujja S."/>
            <person name="Hansen M."/>
            <person name="Howarth C."/>
            <person name="Imamovic A."/>
            <person name="Larimer J."/>
            <person name="McCowen C."/>
            <person name="Montmayeur A."/>
            <person name="Murphy C."/>
            <person name="Neiman D."/>
            <person name="Pearson M."/>
            <person name="Priest M."/>
            <person name="Roberts A."/>
            <person name="Saif S."/>
            <person name="Shea T."/>
            <person name="Sisk P."/>
            <person name="Sykes S."/>
            <person name="Wortman J."/>
            <person name="Nusbaum C."/>
            <person name="Birren B."/>
        </authorList>
    </citation>
    <scope>NUCLEOTIDE SEQUENCE [LARGE SCALE GENOMIC DNA]</scope>
    <source>
        <strain evidence="10 11">12_1B</strain>
    </source>
</reference>
<dbReference type="InterPro" id="IPR001091">
    <property type="entry name" value="RM_Methyltransferase"/>
</dbReference>
<dbReference type="GO" id="GO:0008170">
    <property type="term" value="F:N-methyltransferase activity"/>
    <property type="evidence" value="ECO:0007669"/>
    <property type="project" value="InterPro"/>
</dbReference>
<keyword evidence="5" id="KW-0949">S-adenosyl-L-methionine</keyword>
<dbReference type="AlphaFoldDB" id="S2LQ34"/>
<keyword evidence="4" id="KW-0808">Transferase</keyword>
<keyword evidence="6" id="KW-0680">Restriction system</keyword>
<dbReference type="InterPro" id="IPR029063">
    <property type="entry name" value="SAM-dependent_MTases_sf"/>
</dbReference>
<dbReference type="GO" id="GO:0032259">
    <property type="term" value="P:methylation"/>
    <property type="evidence" value="ECO:0007669"/>
    <property type="project" value="UniProtKB-KW"/>
</dbReference>
<sequence length="891" mass="106613">MTSFDIIKNFFEIELLNQKEIKEFKLDEELKRGLNKLEKFINKNIVFDEENLNKIDLQKIKRIFIDLYDVNKKNATELSNFLKNNSYLSGAKEREKLKKFLDYRNSNVLEDIPNFNKKILNMILNYIEVNNITEDIQYIKAKKIFFEQLLEQKNKIKENKIKEEIFDKLLAIYSAVLQHNELKKEEEILLLYKENKKEIIELLGIKFAKKFYYELKKENIKGSRKRIASEFSKLYIKIRQEKYQEEERIKKLELSKESNQIEKISNLESEDYECIYFNINQEFYHKYNDYEYFINIILNMLNELDRILKNHRMLVIKIADIFIENRNIKWDIYSKLTIYGENFKREKLGRYYVPEKLFLDYLKHKYPKFNFLENINERLEELYKNNDNIKLEEFLKEYFPEKDIFEIQNIFKNYKKAYVGFTYIDTFILNKEKKYKNEIMEYDNSNELLLIFEKNRIDGTKIPCPSCGSFNVSGNSFPKVGVRSWECKNLLCPDRSKSNRGKRYSERTILMQYGYENSLDVINKELISFWRKDVTFLNNDLQIVEMITNYYTFSNEKILLINSDSDEKKYIEQKGRLAEVINLSGNKNKIKNLFREFFIEESNFLQNIFFNKVREQNEYKTLENFSETMIINGDCLDYFKADKSKSIKGMVTSPPYYNAREYSNWNNIYLYLNDMFSIVKAAKNALSDKGVFLYNIGDISGNPNNIVYSKMGEKKIPLGAYTILLFEKAGYELVENYIWFKKEPQSQRHKNDGKFTPLYQNPMNTYEHLFIFKKKDAKLEINLKNFENLDLKWIKNTIVEIEPVRKINSKKENILGHTAPFPWEIPNFLIKIFTEKGEKVLDPFLGSGTTLIEAKKLNRKGIGIELSEEYTKLVEERLNKLENVLSIAYEK</sequence>
<evidence type="ECO:0000313" key="11">
    <source>
        <dbReference type="Proteomes" id="UP000003233"/>
    </source>
</evidence>
<comment type="similarity">
    <text evidence="1">Belongs to the N(4)/N(6)-methyltransferase family. N(4) subfamily.</text>
</comment>
<comment type="caution">
    <text evidence="10">The sequence shown here is derived from an EMBL/GenBank/DDBJ whole genome shotgun (WGS) entry which is preliminary data.</text>
</comment>